<dbReference type="EMBL" id="BMIO01000013">
    <property type="protein sequence ID" value="GGD53031.1"/>
    <property type="molecule type" value="Genomic_DNA"/>
</dbReference>
<evidence type="ECO:0000313" key="2">
    <source>
        <dbReference type="Proteomes" id="UP000598997"/>
    </source>
</evidence>
<protein>
    <submittedName>
        <fullName evidence="1">Uncharacterized protein</fullName>
    </submittedName>
</protein>
<evidence type="ECO:0000313" key="1">
    <source>
        <dbReference type="EMBL" id="GGD53031.1"/>
    </source>
</evidence>
<comment type="caution">
    <text evidence="1">The sequence shown here is derived from an EMBL/GenBank/DDBJ whole genome shotgun (WGS) entry which is preliminary data.</text>
</comment>
<organism evidence="1 2">
    <name type="scientific">Croceicoccus pelagius</name>
    <dbReference type="NCBI Taxonomy" id="1703341"/>
    <lineage>
        <taxon>Bacteria</taxon>
        <taxon>Pseudomonadati</taxon>
        <taxon>Pseudomonadota</taxon>
        <taxon>Alphaproteobacteria</taxon>
        <taxon>Sphingomonadales</taxon>
        <taxon>Erythrobacteraceae</taxon>
        <taxon>Croceicoccus</taxon>
    </lineage>
</organism>
<name>A0A917DP60_9SPHN</name>
<dbReference type="Proteomes" id="UP000598997">
    <property type="component" value="Unassembled WGS sequence"/>
</dbReference>
<keyword evidence="2" id="KW-1185">Reference proteome</keyword>
<sequence>MPGPGGVFVLAAGVGLSLRHIKVAKRTYVRIKRRWPRFGELSDMGLRRPSHFRRKHRRRLLDEGGSIPE</sequence>
<gene>
    <name evidence="1" type="ORF">GCM10010989_29060</name>
</gene>
<reference evidence="1 2" key="1">
    <citation type="journal article" date="2014" name="Int. J. Syst. Evol. Microbiol.">
        <title>Complete genome sequence of Corynebacterium casei LMG S-19264T (=DSM 44701T), isolated from a smear-ripened cheese.</title>
        <authorList>
            <consortium name="US DOE Joint Genome Institute (JGI-PGF)"/>
            <person name="Walter F."/>
            <person name="Albersmeier A."/>
            <person name="Kalinowski J."/>
            <person name="Ruckert C."/>
        </authorList>
    </citation>
    <scope>NUCLEOTIDE SEQUENCE [LARGE SCALE GENOMIC DNA]</scope>
    <source>
        <strain evidence="1 2">CGMCC 1.15358</strain>
    </source>
</reference>
<dbReference type="AlphaFoldDB" id="A0A917DP60"/>
<accession>A0A917DP60</accession>
<proteinExistence type="predicted"/>